<feature type="transmembrane region" description="Helical" evidence="1">
    <location>
        <begin position="30"/>
        <end position="49"/>
    </location>
</feature>
<keyword evidence="3" id="KW-1185">Reference proteome</keyword>
<dbReference type="OrthoDB" id="5652305at2"/>
<protein>
    <submittedName>
        <fullName evidence="2">Legionella secretion system protein Z</fullName>
    </submittedName>
</protein>
<sequence length="199" mass="22755">MYIIAKLIQNFFPLIALILLIIGIKKDAIYYMISALWLSLIAMLIHLQFSGNQIFGTYFNYYNAAIYSSNLLILLITLIYVISHLSSESTLKYVYSFVNAFLVVIALLSITNLWMNAFFIENKMEGTPIIQVALTNKPDYCKSKYVFYKVNLDSSIMYLCPNYYGLIPSVGQLAVSPDFIASQLPLSIKKQMLLKHKKE</sequence>
<keyword evidence="1" id="KW-1133">Transmembrane helix</keyword>
<comment type="caution">
    <text evidence="2">The sequence shown here is derived from an EMBL/GenBank/DDBJ whole genome shotgun (WGS) entry which is preliminary data.</text>
</comment>
<dbReference type="EMBL" id="LNYU01000091">
    <property type="protein sequence ID" value="KTD53165.1"/>
    <property type="molecule type" value="Genomic_DNA"/>
</dbReference>
<name>A0A0W0Y8A4_9GAMM</name>
<gene>
    <name evidence="2" type="primary">lssZ</name>
    <name evidence="2" type="ORF">Lsan_3575</name>
</gene>
<feature type="transmembrane region" description="Helical" evidence="1">
    <location>
        <begin position="94"/>
        <end position="115"/>
    </location>
</feature>
<dbReference type="Proteomes" id="UP000054703">
    <property type="component" value="Unassembled WGS sequence"/>
</dbReference>
<dbReference type="AlphaFoldDB" id="A0A0W0Y8A4"/>
<dbReference type="PATRIC" id="fig|45074.5.peg.3844"/>
<feature type="transmembrane region" description="Helical" evidence="1">
    <location>
        <begin position="7"/>
        <end position="24"/>
    </location>
</feature>
<keyword evidence="1" id="KW-0812">Transmembrane</keyword>
<dbReference type="STRING" id="45074.Lsan_3575"/>
<accession>A0A0W0Y8A4</accession>
<keyword evidence="1" id="KW-0472">Membrane</keyword>
<dbReference type="RefSeq" id="WP_058515489.1">
    <property type="nucleotide sequence ID" value="NZ_CAAAIH010000015.1"/>
</dbReference>
<reference evidence="2 3" key="1">
    <citation type="submission" date="2015-11" db="EMBL/GenBank/DDBJ databases">
        <title>Genomic analysis of 38 Legionella species identifies large and diverse effector repertoires.</title>
        <authorList>
            <person name="Burstein D."/>
            <person name="Amaro F."/>
            <person name="Zusman T."/>
            <person name="Lifshitz Z."/>
            <person name="Cohen O."/>
            <person name="Gilbert J.A."/>
            <person name="Pupko T."/>
            <person name="Shuman H.A."/>
            <person name="Segal G."/>
        </authorList>
    </citation>
    <scope>NUCLEOTIDE SEQUENCE [LARGE SCALE GENOMIC DNA]</scope>
    <source>
        <strain evidence="2 3">SC-63-C7</strain>
    </source>
</reference>
<evidence type="ECO:0000313" key="2">
    <source>
        <dbReference type="EMBL" id="KTD53165.1"/>
    </source>
</evidence>
<evidence type="ECO:0000256" key="1">
    <source>
        <dbReference type="SAM" id="Phobius"/>
    </source>
</evidence>
<organism evidence="2 3">
    <name type="scientific">Legionella santicrucis</name>
    <dbReference type="NCBI Taxonomy" id="45074"/>
    <lineage>
        <taxon>Bacteria</taxon>
        <taxon>Pseudomonadati</taxon>
        <taxon>Pseudomonadota</taxon>
        <taxon>Gammaproteobacteria</taxon>
        <taxon>Legionellales</taxon>
        <taxon>Legionellaceae</taxon>
        <taxon>Legionella</taxon>
    </lineage>
</organism>
<proteinExistence type="predicted"/>
<evidence type="ECO:0000313" key="3">
    <source>
        <dbReference type="Proteomes" id="UP000054703"/>
    </source>
</evidence>
<feature type="transmembrane region" description="Helical" evidence="1">
    <location>
        <begin position="61"/>
        <end position="82"/>
    </location>
</feature>